<feature type="compositionally biased region" description="Polar residues" evidence="6">
    <location>
        <begin position="137"/>
        <end position="148"/>
    </location>
</feature>
<feature type="compositionally biased region" description="Polar residues" evidence="6">
    <location>
        <begin position="166"/>
        <end position="191"/>
    </location>
</feature>
<dbReference type="PANTHER" id="PTHR31069:SF31">
    <property type="entry name" value="MONODICTYPHENONE CLUSTER TRANSCRIPTION FACTOR-RELATED"/>
    <property type="match status" value="1"/>
</dbReference>
<dbReference type="EMBL" id="KB456268">
    <property type="protein sequence ID" value="EMF09917.1"/>
    <property type="molecule type" value="Genomic_DNA"/>
</dbReference>
<proteinExistence type="predicted"/>
<keyword evidence="4" id="KW-0804">Transcription</keyword>
<dbReference type="InterPro" id="IPR001138">
    <property type="entry name" value="Zn2Cys6_DnaBD"/>
</dbReference>
<dbReference type="Proteomes" id="UP000016931">
    <property type="component" value="Unassembled WGS sequence"/>
</dbReference>
<keyword evidence="9" id="KW-1185">Reference proteome</keyword>
<dbReference type="PROSITE" id="PS00463">
    <property type="entry name" value="ZN2_CY6_FUNGAL_1"/>
    <property type="match status" value="1"/>
</dbReference>
<evidence type="ECO:0000256" key="6">
    <source>
        <dbReference type="SAM" id="MobiDB-lite"/>
    </source>
</evidence>
<evidence type="ECO:0000259" key="7">
    <source>
        <dbReference type="PROSITE" id="PS50048"/>
    </source>
</evidence>
<dbReference type="Pfam" id="PF08493">
    <property type="entry name" value="AflR"/>
    <property type="match status" value="1"/>
</dbReference>
<dbReference type="InterPro" id="IPR013700">
    <property type="entry name" value="AflR"/>
</dbReference>
<feature type="compositionally biased region" description="Basic residues" evidence="6">
    <location>
        <begin position="218"/>
        <end position="228"/>
    </location>
</feature>
<evidence type="ECO:0000256" key="4">
    <source>
        <dbReference type="ARBA" id="ARBA00023163"/>
    </source>
</evidence>
<evidence type="ECO:0000256" key="3">
    <source>
        <dbReference type="ARBA" id="ARBA00023125"/>
    </source>
</evidence>
<protein>
    <recommendedName>
        <fullName evidence="7">Zn(2)-C6 fungal-type domain-containing protein</fullName>
    </recommendedName>
</protein>
<keyword evidence="2" id="KW-0805">Transcription regulation</keyword>
<name>M3CBX8_SPHMS</name>
<feature type="compositionally biased region" description="Low complexity" evidence="6">
    <location>
        <begin position="256"/>
        <end position="276"/>
    </location>
</feature>
<dbReference type="Gene3D" id="4.10.240.10">
    <property type="entry name" value="Zn(2)-C6 fungal-type DNA-binding domain"/>
    <property type="match status" value="1"/>
</dbReference>
<dbReference type="PANTHER" id="PTHR31069">
    <property type="entry name" value="OLEATE-ACTIVATED TRANSCRIPTION FACTOR 1-RELATED"/>
    <property type="match status" value="1"/>
</dbReference>
<dbReference type="GO" id="GO:0005634">
    <property type="term" value="C:nucleus"/>
    <property type="evidence" value="ECO:0007669"/>
    <property type="project" value="InterPro"/>
</dbReference>
<evidence type="ECO:0000256" key="1">
    <source>
        <dbReference type="ARBA" id="ARBA00022723"/>
    </source>
</evidence>
<evidence type="ECO:0000256" key="5">
    <source>
        <dbReference type="ARBA" id="ARBA00023242"/>
    </source>
</evidence>
<organism evidence="8 9">
    <name type="scientific">Sphaerulina musiva (strain SO2202)</name>
    <name type="common">Poplar stem canker fungus</name>
    <name type="synonym">Septoria musiva</name>
    <dbReference type="NCBI Taxonomy" id="692275"/>
    <lineage>
        <taxon>Eukaryota</taxon>
        <taxon>Fungi</taxon>
        <taxon>Dikarya</taxon>
        <taxon>Ascomycota</taxon>
        <taxon>Pezizomycotina</taxon>
        <taxon>Dothideomycetes</taxon>
        <taxon>Dothideomycetidae</taxon>
        <taxon>Mycosphaerellales</taxon>
        <taxon>Mycosphaerellaceae</taxon>
        <taxon>Sphaerulina</taxon>
    </lineage>
</organism>
<dbReference type="HOGENOM" id="CLU_035265_0_0_1"/>
<feature type="region of interest" description="Disordered" evidence="6">
    <location>
        <begin position="75"/>
        <end position="101"/>
    </location>
</feature>
<dbReference type="OrthoDB" id="2943660at2759"/>
<keyword evidence="1" id="KW-0479">Metal-binding</keyword>
<dbReference type="Pfam" id="PF00172">
    <property type="entry name" value="Zn_clus"/>
    <property type="match status" value="1"/>
</dbReference>
<dbReference type="InterPro" id="IPR050675">
    <property type="entry name" value="OAF3"/>
</dbReference>
<dbReference type="GO" id="GO:0003677">
    <property type="term" value="F:DNA binding"/>
    <property type="evidence" value="ECO:0007669"/>
    <property type="project" value="UniProtKB-KW"/>
</dbReference>
<feature type="domain" description="Zn(2)-C6 fungal-type" evidence="7">
    <location>
        <begin position="11"/>
        <end position="41"/>
    </location>
</feature>
<dbReference type="CDD" id="cd00067">
    <property type="entry name" value="GAL4"/>
    <property type="match status" value="1"/>
</dbReference>
<dbReference type="SUPFAM" id="SSF57701">
    <property type="entry name" value="Zn2/Cys6 DNA-binding domain"/>
    <property type="match status" value="1"/>
</dbReference>
<dbReference type="GO" id="GO:0008270">
    <property type="term" value="F:zinc ion binding"/>
    <property type="evidence" value="ECO:0007669"/>
    <property type="project" value="InterPro"/>
</dbReference>
<reference evidence="8 9" key="1">
    <citation type="journal article" date="2012" name="PLoS Pathog.">
        <title>Diverse lifestyles and strategies of plant pathogenesis encoded in the genomes of eighteen Dothideomycetes fungi.</title>
        <authorList>
            <person name="Ohm R.A."/>
            <person name="Feau N."/>
            <person name="Henrissat B."/>
            <person name="Schoch C.L."/>
            <person name="Horwitz B.A."/>
            <person name="Barry K.W."/>
            <person name="Condon B.J."/>
            <person name="Copeland A.C."/>
            <person name="Dhillon B."/>
            <person name="Glaser F."/>
            <person name="Hesse C.N."/>
            <person name="Kosti I."/>
            <person name="LaButti K."/>
            <person name="Lindquist E.A."/>
            <person name="Lucas S."/>
            <person name="Salamov A.A."/>
            <person name="Bradshaw R.E."/>
            <person name="Ciuffetti L."/>
            <person name="Hamelin R.C."/>
            <person name="Kema G.H.J."/>
            <person name="Lawrence C."/>
            <person name="Scott J.A."/>
            <person name="Spatafora J.W."/>
            <person name="Turgeon B.G."/>
            <person name="de Wit P.J.G.M."/>
            <person name="Zhong S."/>
            <person name="Goodwin S.B."/>
            <person name="Grigoriev I.V."/>
        </authorList>
    </citation>
    <scope>NUCLEOTIDE SEQUENCE [LARGE SCALE GENOMIC DNA]</scope>
    <source>
        <strain evidence="8 9">SO2202</strain>
    </source>
</reference>
<feature type="region of interest" description="Disordered" evidence="6">
    <location>
        <begin position="215"/>
        <end position="278"/>
    </location>
</feature>
<evidence type="ECO:0000256" key="2">
    <source>
        <dbReference type="ARBA" id="ARBA00023015"/>
    </source>
</evidence>
<keyword evidence="3" id="KW-0238">DNA-binding</keyword>
<dbReference type="InterPro" id="IPR036864">
    <property type="entry name" value="Zn2-C6_fun-type_DNA-bd_sf"/>
</dbReference>
<dbReference type="GeneID" id="27907053"/>
<dbReference type="eggNOG" id="ENOG502RJXM">
    <property type="taxonomic scope" value="Eukaryota"/>
</dbReference>
<evidence type="ECO:0000313" key="8">
    <source>
        <dbReference type="EMBL" id="EMF09917.1"/>
    </source>
</evidence>
<dbReference type="OMA" id="MRASCDA"/>
<dbReference type="GO" id="GO:0045122">
    <property type="term" value="P:aflatoxin biosynthetic process"/>
    <property type="evidence" value="ECO:0007669"/>
    <property type="project" value="InterPro"/>
</dbReference>
<dbReference type="SMART" id="SM00066">
    <property type="entry name" value="GAL4"/>
    <property type="match status" value="1"/>
</dbReference>
<sequence length="476" mass="51578">MSTPTIKYRAACDHCSATKIKCTQERPQCARCRTLGRDCHYSRSLRAGKPPRSSQVLNRKISNTPVLPRRATVLEPPHPASNGPLSHGFPTQPSSYPVMSPSISPDPTWTAVTHSSYPTPPAVAIYTGAEASPFYSELQTPDHSSATTPMDPEWFFDFNNAALPPTANSSSDSPTAASRINSREPTQQPSPISEGHRPSCTPQVAPAHILLPQQLQHQQHHHHQHHHHDLSSGTRGVGQLHPNNNINNNTPLSLFTTTNSSISTSEGNSSTSSGSENHPCLRIATETLNGLYELPSILHVDRETRQFSLDQVLSSATRAVQICHDLMTCPCVKDFSLVLAVAMIASKVLSWCQIVAFVRDGGSSTSSSSISSPDLVVDGQLALGDYKLDDRMGWVLKNHIVLGQLQRLSEIVHRYDVQFCGGEGILGGQQQQKMMGEGGGAGGLEVYASMSVMLRSRLQCTIQEVEGRLRASASAS</sequence>
<dbReference type="GO" id="GO:0000981">
    <property type="term" value="F:DNA-binding transcription factor activity, RNA polymerase II-specific"/>
    <property type="evidence" value="ECO:0007669"/>
    <property type="project" value="InterPro"/>
</dbReference>
<dbReference type="PROSITE" id="PS50048">
    <property type="entry name" value="ZN2_CY6_FUNGAL_2"/>
    <property type="match status" value="1"/>
</dbReference>
<dbReference type="PRINTS" id="PR00755">
    <property type="entry name" value="AFLATOXINBRP"/>
</dbReference>
<evidence type="ECO:0000313" key="9">
    <source>
        <dbReference type="Proteomes" id="UP000016931"/>
    </source>
</evidence>
<feature type="region of interest" description="Disordered" evidence="6">
    <location>
        <begin position="137"/>
        <end position="202"/>
    </location>
</feature>
<dbReference type="AlphaFoldDB" id="M3CBX8"/>
<gene>
    <name evidence="8" type="ORF">SEPMUDRAFT_70860</name>
</gene>
<keyword evidence="5" id="KW-0539">Nucleus</keyword>
<accession>M3CBX8</accession>
<feature type="compositionally biased region" description="Polar residues" evidence="6">
    <location>
        <begin position="89"/>
        <end position="101"/>
    </location>
</feature>
<dbReference type="RefSeq" id="XP_016758038.1">
    <property type="nucleotide sequence ID" value="XM_016909916.1"/>
</dbReference>